<dbReference type="AlphaFoldDB" id="A0A0J7IEQ5"/>
<feature type="transmembrane region" description="Helical" evidence="1">
    <location>
        <begin position="140"/>
        <end position="163"/>
    </location>
</feature>
<reference evidence="2 3" key="1">
    <citation type="journal article" date="2013" name="Int. J. Syst. Evol. Microbiol.">
        <title>Chryseobacterium angstadtii sp. nov., isolated from a newt tank.</title>
        <authorList>
            <person name="Kirk K.E."/>
            <person name="Hoffman J.A."/>
            <person name="Smith K.A."/>
            <person name="Strahan B.L."/>
            <person name="Failor K.C."/>
            <person name="Krebs J.E."/>
            <person name="Gale A.N."/>
            <person name="Do T.D."/>
            <person name="Sontag T.C."/>
            <person name="Batties A.M."/>
            <person name="Mistiszyn K."/>
            <person name="Newman J.D."/>
        </authorList>
    </citation>
    <scope>NUCLEOTIDE SEQUENCE [LARGE SCALE GENOMIC DNA]</scope>
    <source>
        <strain evidence="2 3">KM</strain>
    </source>
</reference>
<sequence>MKFKFKPPKPKKLKKTTLKRFLMKRTIYYVLPNVFFNFIIAYASFQELGYTHFFSGTQNLARLTLPMAIFLPVVLTIDIINRVIIASEQEAIEFTVDEQLNKRKLLTKLSILHGIVTGLMVLSVLLFAQSVFSKYYRLDATVMAVLVGTLAGVLSVIFVYLPVWRLRKWMWRRGAVVAVEGDNLS</sequence>
<dbReference type="PATRIC" id="fig|558151.6.peg.1989"/>
<keyword evidence="1" id="KW-0472">Membrane</keyword>
<dbReference type="EMBL" id="LFND01000003">
    <property type="protein sequence ID" value="KMQ64489.1"/>
    <property type="molecule type" value="Genomic_DNA"/>
</dbReference>
<keyword evidence="1" id="KW-0812">Transmembrane</keyword>
<accession>A0A0J7IEQ5</accession>
<dbReference type="STRING" id="558151.ACM46_09480"/>
<keyword evidence="3" id="KW-1185">Reference proteome</keyword>
<evidence type="ECO:0000256" key="1">
    <source>
        <dbReference type="SAM" id="Phobius"/>
    </source>
</evidence>
<organism evidence="2 3">
    <name type="scientific">Chryseobacterium angstadtii</name>
    <dbReference type="NCBI Taxonomy" id="558151"/>
    <lineage>
        <taxon>Bacteria</taxon>
        <taxon>Pseudomonadati</taxon>
        <taxon>Bacteroidota</taxon>
        <taxon>Flavobacteriia</taxon>
        <taxon>Flavobacteriales</taxon>
        <taxon>Weeksellaceae</taxon>
        <taxon>Chryseobacterium group</taxon>
        <taxon>Chryseobacterium</taxon>
    </lineage>
</organism>
<comment type="caution">
    <text evidence="2">The sequence shown here is derived from an EMBL/GenBank/DDBJ whole genome shotgun (WGS) entry which is preliminary data.</text>
</comment>
<feature type="transmembrane region" description="Helical" evidence="1">
    <location>
        <begin position="21"/>
        <end position="43"/>
    </location>
</feature>
<dbReference type="Proteomes" id="UP000036261">
    <property type="component" value="Unassembled WGS sequence"/>
</dbReference>
<proteinExistence type="predicted"/>
<evidence type="ECO:0000313" key="3">
    <source>
        <dbReference type="Proteomes" id="UP000036261"/>
    </source>
</evidence>
<feature type="transmembrane region" description="Helical" evidence="1">
    <location>
        <begin position="105"/>
        <end position="128"/>
    </location>
</feature>
<dbReference type="OrthoDB" id="661986at2"/>
<keyword evidence="1" id="KW-1133">Transmembrane helix</keyword>
<gene>
    <name evidence="2" type="ORF">ACM46_09480</name>
</gene>
<feature type="transmembrane region" description="Helical" evidence="1">
    <location>
        <begin position="63"/>
        <end position="84"/>
    </location>
</feature>
<evidence type="ECO:0000313" key="2">
    <source>
        <dbReference type="EMBL" id="KMQ64489.1"/>
    </source>
</evidence>
<protein>
    <submittedName>
        <fullName evidence="2">Uncharacterized protein</fullName>
    </submittedName>
</protein>
<name>A0A0J7IEQ5_9FLAO</name>